<keyword evidence="3" id="KW-1185">Reference proteome</keyword>
<evidence type="ECO:0000313" key="2">
    <source>
        <dbReference type="EMBL" id="RDX80400.1"/>
    </source>
</evidence>
<organism evidence="2 3">
    <name type="scientific">Mucuna pruriens</name>
    <name type="common">Velvet bean</name>
    <name type="synonym">Dolichos pruriens</name>
    <dbReference type="NCBI Taxonomy" id="157652"/>
    <lineage>
        <taxon>Eukaryota</taxon>
        <taxon>Viridiplantae</taxon>
        <taxon>Streptophyta</taxon>
        <taxon>Embryophyta</taxon>
        <taxon>Tracheophyta</taxon>
        <taxon>Spermatophyta</taxon>
        <taxon>Magnoliopsida</taxon>
        <taxon>eudicotyledons</taxon>
        <taxon>Gunneridae</taxon>
        <taxon>Pentapetalae</taxon>
        <taxon>rosids</taxon>
        <taxon>fabids</taxon>
        <taxon>Fabales</taxon>
        <taxon>Fabaceae</taxon>
        <taxon>Papilionoideae</taxon>
        <taxon>50 kb inversion clade</taxon>
        <taxon>NPAAA clade</taxon>
        <taxon>indigoferoid/millettioid clade</taxon>
        <taxon>Phaseoleae</taxon>
        <taxon>Mucuna</taxon>
    </lineage>
</organism>
<dbReference type="Proteomes" id="UP000257109">
    <property type="component" value="Unassembled WGS sequence"/>
</dbReference>
<comment type="caution">
    <text evidence="2">The sequence shown here is derived from an EMBL/GenBank/DDBJ whole genome shotgun (WGS) entry which is preliminary data.</text>
</comment>
<feature type="region of interest" description="Disordered" evidence="1">
    <location>
        <begin position="1"/>
        <end position="29"/>
    </location>
</feature>
<gene>
    <name evidence="2" type="ORF">CR513_39051</name>
</gene>
<proteinExistence type="predicted"/>
<sequence>MSKDERLSNELPRPRIGRKGTQMTPVSNNHKDRLLFQGLDHFQRNNPPVFKEGYDLDNAQN</sequence>
<protein>
    <submittedName>
        <fullName evidence="2">Uncharacterized protein</fullName>
    </submittedName>
</protein>
<dbReference type="EMBL" id="QJKJ01008233">
    <property type="protein sequence ID" value="RDX80400.1"/>
    <property type="molecule type" value="Genomic_DNA"/>
</dbReference>
<feature type="non-terminal residue" evidence="2">
    <location>
        <position position="1"/>
    </location>
</feature>
<evidence type="ECO:0000313" key="3">
    <source>
        <dbReference type="Proteomes" id="UP000257109"/>
    </source>
</evidence>
<evidence type="ECO:0000256" key="1">
    <source>
        <dbReference type="SAM" id="MobiDB-lite"/>
    </source>
</evidence>
<accession>A0A371FQC7</accession>
<reference evidence="2" key="1">
    <citation type="submission" date="2018-05" db="EMBL/GenBank/DDBJ databases">
        <title>Draft genome of Mucuna pruriens seed.</title>
        <authorList>
            <person name="Nnadi N.E."/>
            <person name="Vos R."/>
            <person name="Hasami M.H."/>
            <person name="Devisetty U.K."/>
            <person name="Aguiy J.C."/>
        </authorList>
    </citation>
    <scope>NUCLEOTIDE SEQUENCE [LARGE SCALE GENOMIC DNA]</scope>
    <source>
        <strain evidence="2">JCA_2017</strain>
    </source>
</reference>
<dbReference type="AlphaFoldDB" id="A0A371FQC7"/>
<name>A0A371FQC7_MUCPR</name>